<dbReference type="SMART" id="SM00947">
    <property type="entry name" value="Pro_CA"/>
    <property type="match status" value="1"/>
</dbReference>
<dbReference type="InterPro" id="IPR001902">
    <property type="entry name" value="SLC26A/SulP_fam"/>
</dbReference>
<dbReference type="Pfam" id="PF00916">
    <property type="entry name" value="Sulfate_transp"/>
    <property type="match status" value="1"/>
</dbReference>
<feature type="transmembrane region" description="Helical" evidence="13">
    <location>
        <begin position="239"/>
        <end position="262"/>
    </location>
</feature>
<feature type="domain" description="SLC26A/SulP transporter" evidence="14">
    <location>
        <begin position="19"/>
        <end position="366"/>
    </location>
</feature>
<evidence type="ECO:0000256" key="10">
    <source>
        <dbReference type="ARBA" id="ARBA00048348"/>
    </source>
</evidence>
<dbReference type="GO" id="GO:0015976">
    <property type="term" value="P:carbon utilization"/>
    <property type="evidence" value="ECO:0007669"/>
    <property type="project" value="InterPro"/>
</dbReference>
<comment type="subcellular location">
    <subcellularLocation>
        <location evidence="1">Membrane</location>
        <topology evidence="1">Multi-pass membrane protein</topology>
    </subcellularLocation>
</comment>
<comment type="cofactor">
    <cofactor evidence="11">
        <name>Zn(2+)</name>
        <dbReference type="ChEBI" id="CHEBI:29105"/>
    </cofactor>
    <text evidence="11">Binds 1 zinc ion per subunit.</text>
</comment>
<feature type="transmembrane region" description="Helical" evidence="13">
    <location>
        <begin position="90"/>
        <end position="112"/>
    </location>
</feature>
<dbReference type="Gene3D" id="3.40.1050.10">
    <property type="entry name" value="Carbonic anhydrase"/>
    <property type="match status" value="1"/>
</dbReference>
<dbReference type="GO" id="GO:0008270">
    <property type="term" value="F:zinc ion binding"/>
    <property type="evidence" value="ECO:0007669"/>
    <property type="project" value="InterPro"/>
</dbReference>
<reference evidence="15 16" key="1">
    <citation type="submission" date="2020-08" db="EMBL/GenBank/DDBJ databases">
        <title>Genomic Encyclopedia of Type Strains, Phase IV (KMG-IV): sequencing the most valuable type-strain genomes for metagenomic binning, comparative biology and taxonomic classification.</title>
        <authorList>
            <person name="Goeker M."/>
        </authorList>
    </citation>
    <scope>NUCLEOTIDE SEQUENCE [LARGE SCALE GENOMIC DNA]</scope>
    <source>
        <strain evidence="15 16">DSM 45615</strain>
    </source>
</reference>
<sequence length="886" mass="93199">MTNTQRDVATARRHLTSVLKHDLPASLVVFLVAMPLSLGIAIACGAPLVAALVAAVAGGILAGALGGSAVQVSGPAAGMTLVLAELIHTYGWRATCLITLMAGALQFLLGVFKVARAALAVSPAVVHGMLAGVGVTIALAQLHVVLGGAPQRGALENLAELPGQIATLHGDGTMTGLLVMAVLLVWNRLPRPARTLPGPLVALVVAAGVAAVFGWRVTHLDLAGSMDSWVGPALPDADWHGVAAAVLLVALLASVESLLSAIGIDRLHDGPRADLDRELTGQGVANMVSGVLGGLPVAGGIMRSTAGVRAGARTRWTAVLNGVWVLVFAVFLSWTVQLIPVEALAALLVFIGVQMVNLGHISHLRGHGEVPVYAVTFFGVVLIGLAEGVLIGLGLAALLALRRLTWVTVRTTSEPDGRYHIVVAGSLTFLGVPRLTAALRTIPQGAAVDLELNIDFMDNAAFEAIHTWRLEHERFGGTLTIDEIHDEWYALAASGARMFPAKTPPRAPDRWWLPWAYRRSRRMPQEHPEPAVPHPVPAVPVTSAVSAESPAAAANPTPPPNPTTHAPPGGATATVTAPAPASPHEWGHPTQDQAHPAHDQAHPGHDQAHAGHDQGHPTHGQAHPGHDPGHPTHGQAHAGHDPGHPTHGQAHPGHDRAHPATERAHVTVGRSGRSIPDLLAGTGEFHRHTAPLIRPILTRMARKQEPSHLFITCADSRIVPSLITASGPGDLFTVRNLGNLVPRKGSVPTDDSVAAAIEYATTILGVRTITVCGHSGCVAMATLLSAGVQAEEMPSVRRWLRHGGHTLARFIGSEGHGDDTGPLDRLCRVNVIQQLANLHTYPEVDRLVAKGRLELVGLYFDIPAARVHVLDRERFSRTAARDHQIC</sequence>
<dbReference type="PROSITE" id="PS00704">
    <property type="entry name" value="PROK_CO2_ANHYDRASE_1"/>
    <property type="match status" value="1"/>
</dbReference>
<keyword evidence="5 11" id="KW-0862">Zinc</keyword>
<feature type="transmembrane region" description="Helical" evidence="13">
    <location>
        <begin position="198"/>
        <end position="219"/>
    </location>
</feature>
<evidence type="ECO:0000256" key="2">
    <source>
        <dbReference type="ARBA" id="ARBA00006217"/>
    </source>
</evidence>
<comment type="similarity">
    <text evidence="2">Belongs to the beta-class carbonic anhydrase family.</text>
</comment>
<feature type="transmembrane region" description="Helical" evidence="13">
    <location>
        <begin position="49"/>
        <end position="70"/>
    </location>
</feature>
<proteinExistence type="inferred from homology"/>
<evidence type="ECO:0000256" key="9">
    <source>
        <dbReference type="ARBA" id="ARBA00024993"/>
    </source>
</evidence>
<evidence type="ECO:0000313" key="16">
    <source>
        <dbReference type="Proteomes" id="UP000578449"/>
    </source>
</evidence>
<dbReference type="RefSeq" id="WP_246518554.1">
    <property type="nucleotide sequence ID" value="NZ_BAABIX010000015.1"/>
</dbReference>
<feature type="compositionally biased region" description="Low complexity" evidence="12">
    <location>
        <begin position="543"/>
        <end position="555"/>
    </location>
</feature>
<dbReference type="EC" id="4.2.1.1" evidence="3"/>
<feature type="compositionally biased region" description="Basic and acidic residues" evidence="12">
    <location>
        <begin position="652"/>
        <end position="665"/>
    </location>
</feature>
<feature type="transmembrane region" description="Helical" evidence="13">
    <location>
        <begin position="23"/>
        <end position="42"/>
    </location>
</feature>
<evidence type="ECO:0000256" key="11">
    <source>
        <dbReference type="PIRSR" id="PIRSR601765-1"/>
    </source>
</evidence>
<name>A0A840PBX2_9ACTN</name>
<dbReference type="EMBL" id="JACHGN010000010">
    <property type="protein sequence ID" value="MBB5135341.1"/>
    <property type="molecule type" value="Genomic_DNA"/>
</dbReference>
<feature type="binding site" evidence="11">
    <location>
        <position position="715"/>
    </location>
    <ligand>
        <name>Zn(2+)</name>
        <dbReference type="ChEBI" id="CHEBI:29105"/>
    </ligand>
</feature>
<dbReference type="InterPro" id="IPR036874">
    <property type="entry name" value="Carbonic_anhydrase_sf"/>
</dbReference>
<evidence type="ECO:0000313" key="15">
    <source>
        <dbReference type="EMBL" id="MBB5135341.1"/>
    </source>
</evidence>
<evidence type="ECO:0000256" key="1">
    <source>
        <dbReference type="ARBA" id="ARBA00004141"/>
    </source>
</evidence>
<feature type="transmembrane region" description="Helical" evidence="13">
    <location>
        <begin position="314"/>
        <end position="336"/>
    </location>
</feature>
<accession>A0A840PBX2</accession>
<feature type="transmembrane region" description="Helical" evidence="13">
    <location>
        <begin position="373"/>
        <end position="401"/>
    </location>
</feature>
<keyword evidence="7 13" id="KW-0472">Membrane</keyword>
<organism evidence="15 16">
    <name type="scientific">Thermocatellispora tengchongensis</name>
    <dbReference type="NCBI Taxonomy" id="1073253"/>
    <lineage>
        <taxon>Bacteria</taxon>
        <taxon>Bacillati</taxon>
        <taxon>Actinomycetota</taxon>
        <taxon>Actinomycetes</taxon>
        <taxon>Streptosporangiales</taxon>
        <taxon>Streptosporangiaceae</taxon>
        <taxon>Thermocatellispora</taxon>
    </lineage>
</organism>
<keyword evidence="8" id="KW-0456">Lyase</keyword>
<evidence type="ECO:0000256" key="5">
    <source>
        <dbReference type="ARBA" id="ARBA00022833"/>
    </source>
</evidence>
<feature type="compositionally biased region" description="Basic and acidic residues" evidence="12">
    <location>
        <begin position="595"/>
        <end position="616"/>
    </location>
</feature>
<gene>
    <name evidence="15" type="ORF">HNP84_005077</name>
</gene>
<dbReference type="GO" id="GO:0016020">
    <property type="term" value="C:membrane"/>
    <property type="evidence" value="ECO:0007669"/>
    <property type="project" value="UniProtKB-SubCell"/>
</dbReference>
<evidence type="ECO:0000259" key="14">
    <source>
        <dbReference type="Pfam" id="PF00916"/>
    </source>
</evidence>
<comment type="catalytic activity">
    <reaction evidence="10">
        <text>hydrogencarbonate + H(+) = CO2 + H2O</text>
        <dbReference type="Rhea" id="RHEA:10748"/>
        <dbReference type="ChEBI" id="CHEBI:15377"/>
        <dbReference type="ChEBI" id="CHEBI:15378"/>
        <dbReference type="ChEBI" id="CHEBI:16526"/>
        <dbReference type="ChEBI" id="CHEBI:17544"/>
        <dbReference type="EC" id="4.2.1.1"/>
    </reaction>
</comment>
<feature type="compositionally biased region" description="Low complexity" evidence="12">
    <location>
        <begin position="563"/>
        <end position="583"/>
    </location>
</feature>
<comment type="caution">
    <text evidence="15">The sequence shown here is derived from an EMBL/GenBank/DDBJ whole genome shotgun (WGS) entry which is preliminary data.</text>
</comment>
<keyword evidence="6 13" id="KW-1133">Transmembrane helix</keyword>
<feature type="region of interest" description="Disordered" evidence="12">
    <location>
        <begin position="543"/>
        <end position="669"/>
    </location>
</feature>
<dbReference type="AlphaFoldDB" id="A0A840PBX2"/>
<evidence type="ECO:0000256" key="6">
    <source>
        <dbReference type="ARBA" id="ARBA00022989"/>
    </source>
</evidence>
<protein>
    <recommendedName>
        <fullName evidence="3">carbonic anhydrase</fullName>
        <ecNumber evidence="3">4.2.1.1</ecNumber>
    </recommendedName>
</protein>
<dbReference type="Proteomes" id="UP000578449">
    <property type="component" value="Unassembled WGS sequence"/>
</dbReference>
<dbReference type="InterPro" id="IPR015892">
    <property type="entry name" value="Carbonic_anhydrase_CS"/>
</dbReference>
<dbReference type="GO" id="GO:0055085">
    <property type="term" value="P:transmembrane transport"/>
    <property type="evidence" value="ECO:0007669"/>
    <property type="project" value="InterPro"/>
</dbReference>
<dbReference type="Pfam" id="PF00484">
    <property type="entry name" value="Pro_CA"/>
    <property type="match status" value="1"/>
</dbReference>
<evidence type="ECO:0000256" key="13">
    <source>
        <dbReference type="SAM" id="Phobius"/>
    </source>
</evidence>
<evidence type="ECO:0000256" key="8">
    <source>
        <dbReference type="ARBA" id="ARBA00023239"/>
    </source>
</evidence>
<feature type="transmembrane region" description="Helical" evidence="13">
    <location>
        <begin position="343"/>
        <end position="361"/>
    </location>
</feature>
<evidence type="ECO:0000256" key="3">
    <source>
        <dbReference type="ARBA" id="ARBA00012925"/>
    </source>
</evidence>
<evidence type="ECO:0000256" key="7">
    <source>
        <dbReference type="ARBA" id="ARBA00023136"/>
    </source>
</evidence>
<evidence type="ECO:0000256" key="4">
    <source>
        <dbReference type="ARBA" id="ARBA00022692"/>
    </source>
</evidence>
<dbReference type="InterPro" id="IPR001765">
    <property type="entry name" value="Carbonic_anhydrase"/>
</dbReference>
<feature type="binding site" evidence="11">
    <location>
        <position position="777"/>
    </location>
    <ligand>
        <name>Zn(2+)</name>
        <dbReference type="ChEBI" id="CHEBI:29105"/>
    </ligand>
</feature>
<keyword evidence="4 13" id="KW-0812">Transmembrane</keyword>
<feature type="binding site" evidence="11">
    <location>
        <position position="774"/>
    </location>
    <ligand>
        <name>Zn(2+)</name>
        <dbReference type="ChEBI" id="CHEBI:29105"/>
    </ligand>
</feature>
<dbReference type="SUPFAM" id="SSF53056">
    <property type="entry name" value="beta-carbonic anhydrase, cab"/>
    <property type="match status" value="1"/>
</dbReference>
<feature type="transmembrane region" description="Helical" evidence="13">
    <location>
        <begin position="166"/>
        <end position="186"/>
    </location>
</feature>
<dbReference type="InterPro" id="IPR011547">
    <property type="entry name" value="SLC26A/SulP_dom"/>
</dbReference>
<keyword evidence="16" id="KW-1185">Reference proteome</keyword>
<evidence type="ECO:0000256" key="12">
    <source>
        <dbReference type="SAM" id="MobiDB-lite"/>
    </source>
</evidence>
<feature type="transmembrane region" description="Helical" evidence="13">
    <location>
        <begin position="124"/>
        <end position="146"/>
    </location>
</feature>
<dbReference type="PANTHER" id="PTHR11814">
    <property type="entry name" value="SULFATE TRANSPORTER"/>
    <property type="match status" value="1"/>
</dbReference>
<comment type="function">
    <text evidence="9">Catalyzes the reversible hydration of carbon dioxide to form bicarbonate.</text>
</comment>
<feature type="binding site" evidence="11">
    <location>
        <position position="713"/>
    </location>
    <ligand>
        <name>Zn(2+)</name>
        <dbReference type="ChEBI" id="CHEBI:29105"/>
    </ligand>
</feature>
<keyword evidence="11" id="KW-0479">Metal-binding</keyword>
<dbReference type="GO" id="GO:0004089">
    <property type="term" value="F:carbonate dehydratase activity"/>
    <property type="evidence" value="ECO:0007669"/>
    <property type="project" value="UniProtKB-EC"/>
</dbReference>